<organism evidence="2 3">
    <name type="scientific">Paramecium tetraurelia</name>
    <dbReference type="NCBI Taxonomy" id="5888"/>
    <lineage>
        <taxon>Eukaryota</taxon>
        <taxon>Sar</taxon>
        <taxon>Alveolata</taxon>
        <taxon>Ciliophora</taxon>
        <taxon>Intramacronucleata</taxon>
        <taxon>Oligohymenophorea</taxon>
        <taxon>Peniculida</taxon>
        <taxon>Parameciidae</taxon>
        <taxon>Paramecium</taxon>
    </lineage>
</organism>
<evidence type="ECO:0008006" key="4">
    <source>
        <dbReference type="Google" id="ProtNLM"/>
    </source>
</evidence>
<protein>
    <recommendedName>
        <fullName evidence="4">SAP domain-containing protein</fullName>
    </recommendedName>
</protein>
<dbReference type="GO" id="GO:0071011">
    <property type="term" value="C:precatalytic spliceosome"/>
    <property type="evidence" value="ECO:0000318"/>
    <property type="project" value="GO_Central"/>
</dbReference>
<dbReference type="GeneID" id="5010132"/>
<feature type="compositionally biased region" description="Basic and acidic residues" evidence="1">
    <location>
        <begin position="319"/>
        <end position="345"/>
    </location>
</feature>
<gene>
    <name evidence="2" type="ORF">GSPATT00027983001</name>
</gene>
<dbReference type="HOGENOM" id="CLU_748980_0_0_1"/>
<proteinExistence type="predicted"/>
<evidence type="ECO:0000256" key="1">
    <source>
        <dbReference type="SAM" id="MobiDB-lite"/>
    </source>
</evidence>
<dbReference type="RefSeq" id="XP_001424348.1">
    <property type="nucleotide sequence ID" value="XM_001424311.1"/>
</dbReference>
<reference evidence="2 3" key="1">
    <citation type="journal article" date="2006" name="Nature">
        <title>Global trends of whole-genome duplications revealed by the ciliate Paramecium tetraurelia.</title>
        <authorList>
            <consortium name="Genoscope"/>
            <person name="Aury J.-M."/>
            <person name="Jaillon O."/>
            <person name="Duret L."/>
            <person name="Noel B."/>
            <person name="Jubin C."/>
            <person name="Porcel B.M."/>
            <person name="Segurens B."/>
            <person name="Daubin V."/>
            <person name="Anthouard V."/>
            <person name="Aiach N."/>
            <person name="Arnaiz O."/>
            <person name="Billaut A."/>
            <person name="Beisson J."/>
            <person name="Blanc I."/>
            <person name="Bouhouche K."/>
            <person name="Camara F."/>
            <person name="Duharcourt S."/>
            <person name="Guigo R."/>
            <person name="Gogendeau D."/>
            <person name="Katinka M."/>
            <person name="Keller A.-M."/>
            <person name="Kissmehl R."/>
            <person name="Klotz C."/>
            <person name="Koll F."/>
            <person name="Le Moue A."/>
            <person name="Lepere C."/>
            <person name="Malinsky S."/>
            <person name="Nowacki M."/>
            <person name="Nowak J.K."/>
            <person name="Plattner H."/>
            <person name="Poulain J."/>
            <person name="Ruiz F."/>
            <person name="Serrano V."/>
            <person name="Zagulski M."/>
            <person name="Dessen P."/>
            <person name="Betermier M."/>
            <person name="Weissenbach J."/>
            <person name="Scarpelli C."/>
            <person name="Schachter V."/>
            <person name="Sperling L."/>
            <person name="Meyer E."/>
            <person name="Cohen J."/>
            <person name="Wincker P."/>
        </authorList>
    </citation>
    <scope>NUCLEOTIDE SEQUENCE [LARGE SCALE GENOMIC DNA]</scope>
    <source>
        <strain evidence="2 3">Stock d4-2</strain>
    </source>
</reference>
<keyword evidence="3" id="KW-1185">Reference proteome</keyword>
<dbReference type="AlphaFoldDB" id="A0BEI3"/>
<name>A0BEI3_PARTE</name>
<sequence>MVILLKEKLAHVDDETLDRICRIKGLCSQGPRDTLIQRLVQHKFYNRANPDVSLEQVSKFVQVYRYIVDKVFMIYTIIQSKDQQTIISSQKQSFTTQIQMLQEFLKLIQKRYKNIISKEGEEIDAVDERIYEFNKHIEIQRAERNLYLNIDGRDLTEEDIKTIEDKKVQVVTNYELTYLQPKPPLPPVPTDPIEVTLPLISQIEVQQYRDILFQSGLYDPFKIEEFAKSKRAQLIKADLLKKEREKQLLLKQQQEQREREKERQWEREKEKEREREREKEKEREREREREKERQRHHSNLVQFYSLLDRVNKRSSASSESDKRNQRKRFDTKHDQKYDQKYDQKHDSKHYKRRSRSRSNSRKKKTQNKKR</sequence>
<dbReference type="Proteomes" id="UP000000600">
    <property type="component" value="Unassembled WGS sequence"/>
</dbReference>
<feature type="region of interest" description="Disordered" evidence="1">
    <location>
        <begin position="252"/>
        <end position="370"/>
    </location>
</feature>
<accession>A0BEI3</accession>
<dbReference type="EMBL" id="CT867989">
    <property type="protein sequence ID" value="CAK56950.1"/>
    <property type="molecule type" value="Genomic_DNA"/>
</dbReference>
<dbReference type="KEGG" id="ptm:GSPATT00027983001"/>
<feature type="compositionally biased region" description="Basic residues" evidence="1">
    <location>
        <begin position="346"/>
        <end position="370"/>
    </location>
</feature>
<evidence type="ECO:0000313" key="2">
    <source>
        <dbReference type="EMBL" id="CAK56950.1"/>
    </source>
</evidence>
<feature type="compositionally biased region" description="Basic and acidic residues" evidence="1">
    <location>
        <begin position="252"/>
        <end position="293"/>
    </location>
</feature>
<dbReference type="InParanoid" id="A0BEI3"/>
<evidence type="ECO:0000313" key="3">
    <source>
        <dbReference type="Proteomes" id="UP000000600"/>
    </source>
</evidence>